<feature type="non-terminal residue" evidence="2">
    <location>
        <position position="1"/>
    </location>
</feature>
<sequence length="72" mass="8833">KKKKKKKKKKSLNIHSSISLTRKSIARTYIKDTFDLYLQKATQESRYFMIFLSQFICPFYITKYIRVTYDFY</sequence>
<name>A0A0V0H8K3_SOLCH</name>
<protein>
    <submittedName>
        <fullName evidence="2">Putative ovule protein</fullName>
    </submittedName>
</protein>
<proteinExistence type="predicted"/>
<keyword evidence="1" id="KW-0812">Transmembrane</keyword>
<evidence type="ECO:0000313" key="2">
    <source>
        <dbReference type="EMBL" id="JAP16343.1"/>
    </source>
</evidence>
<keyword evidence="1" id="KW-0472">Membrane</keyword>
<evidence type="ECO:0000256" key="1">
    <source>
        <dbReference type="SAM" id="Phobius"/>
    </source>
</evidence>
<feature type="transmembrane region" description="Helical" evidence="1">
    <location>
        <begin position="47"/>
        <end position="65"/>
    </location>
</feature>
<organism evidence="2">
    <name type="scientific">Solanum chacoense</name>
    <name type="common">Chaco potato</name>
    <dbReference type="NCBI Taxonomy" id="4108"/>
    <lineage>
        <taxon>Eukaryota</taxon>
        <taxon>Viridiplantae</taxon>
        <taxon>Streptophyta</taxon>
        <taxon>Embryophyta</taxon>
        <taxon>Tracheophyta</taxon>
        <taxon>Spermatophyta</taxon>
        <taxon>Magnoliopsida</taxon>
        <taxon>eudicotyledons</taxon>
        <taxon>Gunneridae</taxon>
        <taxon>Pentapetalae</taxon>
        <taxon>asterids</taxon>
        <taxon>lamiids</taxon>
        <taxon>Solanales</taxon>
        <taxon>Solanaceae</taxon>
        <taxon>Solanoideae</taxon>
        <taxon>Solaneae</taxon>
        <taxon>Solanum</taxon>
    </lineage>
</organism>
<accession>A0A0V0H8K3</accession>
<dbReference type="EMBL" id="GEDG01023952">
    <property type="protein sequence ID" value="JAP16343.1"/>
    <property type="molecule type" value="Transcribed_RNA"/>
</dbReference>
<reference evidence="2" key="1">
    <citation type="submission" date="2015-12" db="EMBL/GenBank/DDBJ databases">
        <title>Gene expression during late stages of embryo sac development: a critical building block for successful pollen-pistil interactions.</title>
        <authorList>
            <person name="Liu Y."/>
            <person name="Joly V."/>
            <person name="Sabar M."/>
            <person name="Matton D.P."/>
        </authorList>
    </citation>
    <scope>NUCLEOTIDE SEQUENCE</scope>
</reference>
<keyword evidence="1" id="KW-1133">Transmembrane helix</keyword>
<dbReference type="AlphaFoldDB" id="A0A0V0H8K3"/>